<dbReference type="InterPro" id="IPR013830">
    <property type="entry name" value="SGNH_hydro"/>
</dbReference>
<name>A0A8J3NCE0_9ACTN</name>
<evidence type="ECO:0000313" key="5">
    <source>
        <dbReference type="EMBL" id="GID10334.1"/>
    </source>
</evidence>
<feature type="chain" id="PRO_5038359907" evidence="3">
    <location>
        <begin position="25"/>
        <end position="264"/>
    </location>
</feature>
<feature type="disulfide bond" evidence="2">
    <location>
        <begin position="120"/>
        <end position="128"/>
    </location>
</feature>
<dbReference type="Proteomes" id="UP000612808">
    <property type="component" value="Unassembled WGS sequence"/>
</dbReference>
<dbReference type="EMBL" id="BOMB01000007">
    <property type="protein sequence ID" value="GID10334.1"/>
    <property type="molecule type" value="Genomic_DNA"/>
</dbReference>
<keyword evidence="3" id="KW-0732">Signal</keyword>
<evidence type="ECO:0000313" key="6">
    <source>
        <dbReference type="Proteomes" id="UP000612808"/>
    </source>
</evidence>
<accession>A0A8J3NCE0</accession>
<reference evidence="5" key="1">
    <citation type="submission" date="2021-01" db="EMBL/GenBank/DDBJ databases">
        <title>Whole genome shotgun sequence of Actinocatenispora rupis NBRC 107355.</title>
        <authorList>
            <person name="Komaki H."/>
            <person name="Tamura T."/>
        </authorList>
    </citation>
    <scope>NUCLEOTIDE SEQUENCE</scope>
    <source>
        <strain evidence="5">NBRC 107355</strain>
    </source>
</reference>
<dbReference type="RefSeq" id="WP_203655558.1">
    <property type="nucleotide sequence ID" value="NZ_BAAAZM010000003.1"/>
</dbReference>
<dbReference type="Gene3D" id="3.40.50.1110">
    <property type="entry name" value="SGNH hydrolase"/>
    <property type="match status" value="1"/>
</dbReference>
<proteinExistence type="predicted"/>
<dbReference type="InterPro" id="IPR036514">
    <property type="entry name" value="SGNH_hydro_sf"/>
</dbReference>
<evidence type="ECO:0000256" key="2">
    <source>
        <dbReference type="PIRSR" id="PIRSR637460-2"/>
    </source>
</evidence>
<evidence type="ECO:0000259" key="4">
    <source>
        <dbReference type="Pfam" id="PF13472"/>
    </source>
</evidence>
<feature type="disulfide bond" evidence="2">
    <location>
        <begin position="54"/>
        <end position="79"/>
    </location>
</feature>
<dbReference type="Pfam" id="PF13472">
    <property type="entry name" value="Lipase_GDSL_2"/>
    <property type="match status" value="1"/>
</dbReference>
<evidence type="ECO:0000256" key="1">
    <source>
        <dbReference type="PIRSR" id="PIRSR637460-1"/>
    </source>
</evidence>
<sequence length="264" mass="27050">MRRSRLIAPIAGLAAALGITLAMAAPAQAASVNYVALGDSYSSGVGAGGESGSCLQSQNAYSALWASANSPASYQTVACSGATTDDVNGSQVSALSADTTLVSITIGGNDVGFANIMQTCALQGTTACVNAVQAAEDTARSEMPGKLDNTYANIRSHAPNAHVVVLSYPVFYQLNTSGCVGLSETSRAKIDEGINLLDDITRDAVGRQSGFAFADVRDIWVGHQLCSGGTKWLHALNFADITESYHPTAAGQSGGYLPVFSSAA</sequence>
<dbReference type="PANTHER" id="PTHR37981:SF1">
    <property type="entry name" value="SGNH HYDROLASE-TYPE ESTERASE DOMAIN-CONTAINING PROTEIN"/>
    <property type="match status" value="1"/>
</dbReference>
<keyword evidence="6" id="KW-1185">Reference proteome</keyword>
<feature type="active site" evidence="1">
    <location>
        <position position="246"/>
    </location>
</feature>
<evidence type="ECO:0000256" key="3">
    <source>
        <dbReference type="SAM" id="SignalP"/>
    </source>
</evidence>
<dbReference type="CDD" id="cd01823">
    <property type="entry name" value="SEST_like"/>
    <property type="match status" value="1"/>
</dbReference>
<keyword evidence="2" id="KW-1015">Disulfide bond</keyword>
<dbReference type="GO" id="GO:0019433">
    <property type="term" value="P:triglyceride catabolic process"/>
    <property type="evidence" value="ECO:0007669"/>
    <property type="project" value="TreeGrafter"/>
</dbReference>
<feature type="disulfide bond" evidence="2">
    <location>
        <begin position="179"/>
        <end position="226"/>
    </location>
</feature>
<feature type="domain" description="SGNH hydrolase-type esterase" evidence="4">
    <location>
        <begin position="36"/>
        <end position="252"/>
    </location>
</feature>
<organism evidence="5 6">
    <name type="scientific">Actinocatenispora rupis</name>
    <dbReference type="NCBI Taxonomy" id="519421"/>
    <lineage>
        <taxon>Bacteria</taxon>
        <taxon>Bacillati</taxon>
        <taxon>Actinomycetota</taxon>
        <taxon>Actinomycetes</taxon>
        <taxon>Micromonosporales</taxon>
        <taxon>Micromonosporaceae</taxon>
        <taxon>Actinocatenispora</taxon>
    </lineage>
</organism>
<dbReference type="InterPro" id="IPR037460">
    <property type="entry name" value="SEST-like"/>
</dbReference>
<dbReference type="SUPFAM" id="SSF52266">
    <property type="entry name" value="SGNH hydrolase"/>
    <property type="match status" value="1"/>
</dbReference>
<dbReference type="GO" id="GO:0004806">
    <property type="term" value="F:triacylglycerol lipase activity"/>
    <property type="evidence" value="ECO:0007669"/>
    <property type="project" value="TreeGrafter"/>
</dbReference>
<feature type="active site" description="Nucleophile" evidence="1">
    <location>
        <position position="40"/>
    </location>
</feature>
<gene>
    <name evidence="5" type="ORF">Aru02nite_12230</name>
</gene>
<dbReference type="PANTHER" id="PTHR37981">
    <property type="entry name" value="LIPASE 2"/>
    <property type="match status" value="1"/>
</dbReference>
<comment type="caution">
    <text evidence="5">The sequence shown here is derived from an EMBL/GenBank/DDBJ whole genome shotgun (WGS) entry which is preliminary data.</text>
</comment>
<feature type="signal peptide" evidence="3">
    <location>
        <begin position="1"/>
        <end position="24"/>
    </location>
</feature>
<protein>
    <submittedName>
        <fullName evidence="5">Lipase 1</fullName>
    </submittedName>
</protein>
<dbReference type="AlphaFoldDB" id="A0A8J3NCE0"/>